<dbReference type="EMBL" id="SNXC01000002">
    <property type="protein sequence ID" value="TDP01285.1"/>
    <property type="molecule type" value="Genomic_DNA"/>
</dbReference>
<organism evidence="1 2">
    <name type="scientific">Marinomonas balearica</name>
    <dbReference type="NCBI Taxonomy" id="491947"/>
    <lineage>
        <taxon>Bacteria</taxon>
        <taxon>Pseudomonadati</taxon>
        <taxon>Pseudomonadota</taxon>
        <taxon>Gammaproteobacteria</taxon>
        <taxon>Oceanospirillales</taxon>
        <taxon>Oceanospirillaceae</taxon>
        <taxon>Marinomonas</taxon>
    </lineage>
</organism>
<protein>
    <submittedName>
        <fullName evidence="1">Uncharacterized protein</fullName>
    </submittedName>
</protein>
<reference evidence="1 2" key="1">
    <citation type="submission" date="2019-03" db="EMBL/GenBank/DDBJ databases">
        <title>Genomic Encyclopedia of Type Strains, Phase III (KMG-III): the genomes of soil and plant-associated and newly described type strains.</title>
        <authorList>
            <person name="Whitman W."/>
        </authorList>
    </citation>
    <scope>NUCLEOTIDE SEQUENCE [LARGE SCALE GENOMIC DNA]</scope>
    <source>
        <strain evidence="1 2">CECT 7378</strain>
    </source>
</reference>
<dbReference type="RefSeq" id="WP_133502071.1">
    <property type="nucleotide sequence ID" value="NZ_SNXC01000002.1"/>
</dbReference>
<sequence>MNPDRDTKKALRWDAGLRTSEPKAKVSGPEYSMSYACLSCKTAHKRHIDGAPSEYPLKMECPICKGVTFNLGRHFKAPKKSDDTQWKKVSFLIEHGFLFQKIRLDPNSSESVPYPKTLAEAKEFVIKYKDWAITHAL</sequence>
<keyword evidence="2" id="KW-1185">Reference proteome</keyword>
<dbReference type="OrthoDB" id="1443646at2"/>
<accession>A0A4R6MHW1</accession>
<dbReference type="Proteomes" id="UP000294656">
    <property type="component" value="Unassembled WGS sequence"/>
</dbReference>
<name>A0A4R6MHW1_9GAMM</name>
<evidence type="ECO:0000313" key="1">
    <source>
        <dbReference type="EMBL" id="TDP01285.1"/>
    </source>
</evidence>
<comment type="caution">
    <text evidence="1">The sequence shown here is derived from an EMBL/GenBank/DDBJ whole genome shotgun (WGS) entry which is preliminary data.</text>
</comment>
<evidence type="ECO:0000313" key="2">
    <source>
        <dbReference type="Proteomes" id="UP000294656"/>
    </source>
</evidence>
<gene>
    <name evidence="1" type="ORF">DFP79_0187</name>
</gene>
<proteinExistence type="predicted"/>
<dbReference type="AlphaFoldDB" id="A0A4R6MHW1"/>